<dbReference type="PANTHER" id="PTHR43405">
    <property type="entry name" value="GLYCOSYL HYDROLASE DIGH"/>
    <property type="match status" value="1"/>
</dbReference>
<accession>A0A6L2ZQD7</accession>
<protein>
    <submittedName>
        <fullName evidence="4">Hypothetical twin-arginine translocation pathway signal harboring protein</fullName>
    </submittedName>
</protein>
<comment type="caution">
    <text evidence="4">The sequence shown here is derived from an EMBL/GenBank/DDBJ whole genome shotgun (WGS) entry which is preliminary data.</text>
</comment>
<dbReference type="PROSITE" id="PS51257">
    <property type="entry name" value="PROKAR_LIPOPROTEIN"/>
    <property type="match status" value="1"/>
</dbReference>
<dbReference type="PANTHER" id="PTHR43405:SF1">
    <property type="entry name" value="GLYCOSYL HYDROLASE DIGH"/>
    <property type="match status" value="1"/>
</dbReference>
<dbReference type="Proteomes" id="UP000504714">
    <property type="component" value="Unassembled WGS sequence"/>
</dbReference>
<dbReference type="Gene3D" id="3.20.20.80">
    <property type="entry name" value="Glycosidases"/>
    <property type="match status" value="1"/>
</dbReference>
<sequence>MKYYKFTIVILLSLLISACSKSVKSENTPHLRASWVATVLQLDWPKSTPIFTADRIATQKKELIAILDEAVNMGMNAIIFQVKPNADAFYRSNILPWSTYLTGTLGKDPGYDPLDFIIKEAHKRNLKLHAWLNPYRVSMDTSKETIHMLENTPPEAPKSVYSRHQDWIGIAWDRFVLDPGIPAVRFWIEEVVTELVSNYDIDGIHFDDYFYAESTDSLLNDEKTYLAYGTAFSNKADWRRNNTYLLIKQLSKKIKALKPHVEFGISPAGVWRNKKDDLSGSDTQVGHPNYDSAYADTRRWVQEELIDYIAPQIYWPLARKVASYDVIAKWWANVVRPTKTRLYIGMALYKVGKYDALEPDWSIDGGVPEIKRQLDLNESIPEIQGSILFRQGSLQEPETQKVAEYIKKRWRGL</sequence>
<feature type="signal peptide" evidence="2">
    <location>
        <begin position="1"/>
        <end position="25"/>
    </location>
</feature>
<gene>
    <name evidence="4" type="primary">yddW</name>
    <name evidence="4" type="ORF">RINTU1_24720</name>
</gene>
<reference evidence="4 5" key="1">
    <citation type="submission" date="2020-06" db="EMBL/GenBank/DDBJ databases">
        <title>The genome sequence of Candidatus Regiella insecticola strain Tut.</title>
        <authorList>
            <person name="Nikoh N."/>
            <person name="Tsuchida T."/>
            <person name="Koga R."/>
            <person name="Oshima K."/>
            <person name="Hattori M."/>
            <person name="Fukatsu T."/>
        </authorList>
    </citation>
    <scope>NUCLEOTIDE SEQUENCE [LARGE SCALE GENOMIC DNA]</scope>
    <source>
        <strain evidence="4 5">Tut</strain>
    </source>
</reference>
<dbReference type="AlphaFoldDB" id="A0A6L2ZQD7"/>
<organism evidence="4 5">
    <name type="scientific">Candidatus Regiella insecticola</name>
    <dbReference type="NCBI Taxonomy" id="138073"/>
    <lineage>
        <taxon>Bacteria</taxon>
        <taxon>Pseudomonadati</taxon>
        <taxon>Pseudomonadota</taxon>
        <taxon>Gammaproteobacteria</taxon>
        <taxon>Enterobacterales</taxon>
        <taxon>Enterobacteriaceae</taxon>
        <taxon>aphid secondary symbionts</taxon>
        <taxon>Candidatus Regiella</taxon>
    </lineage>
</organism>
<dbReference type="InterPro" id="IPR052177">
    <property type="entry name" value="Divisome_Glycosyl_Hydrolase"/>
</dbReference>
<evidence type="ECO:0000259" key="3">
    <source>
        <dbReference type="Pfam" id="PF02638"/>
    </source>
</evidence>
<evidence type="ECO:0000313" key="4">
    <source>
        <dbReference type="EMBL" id="GFN46739.1"/>
    </source>
</evidence>
<feature type="domain" description="Glycosyl hydrolase-like 10" evidence="3">
    <location>
        <begin position="31"/>
        <end position="362"/>
    </location>
</feature>
<dbReference type="InterPro" id="IPR003790">
    <property type="entry name" value="GHL10"/>
</dbReference>
<dbReference type="InterPro" id="IPR017853">
    <property type="entry name" value="GH"/>
</dbReference>
<proteinExistence type="predicted"/>
<dbReference type="Pfam" id="PF02638">
    <property type="entry name" value="GHL10"/>
    <property type="match status" value="1"/>
</dbReference>
<evidence type="ECO:0000313" key="5">
    <source>
        <dbReference type="Proteomes" id="UP000504714"/>
    </source>
</evidence>
<evidence type="ECO:0000256" key="1">
    <source>
        <dbReference type="ARBA" id="ARBA00022729"/>
    </source>
</evidence>
<keyword evidence="1 2" id="KW-0732">Signal</keyword>
<dbReference type="SUPFAM" id="SSF51445">
    <property type="entry name" value="(Trans)glycosidases"/>
    <property type="match status" value="1"/>
</dbReference>
<dbReference type="EMBL" id="BLXO01000005">
    <property type="protein sequence ID" value="GFN46739.1"/>
    <property type="molecule type" value="Genomic_DNA"/>
</dbReference>
<dbReference type="RefSeq" id="WP_176488339.1">
    <property type="nucleotide sequence ID" value="NZ_BLXO01000005.1"/>
</dbReference>
<evidence type="ECO:0000256" key="2">
    <source>
        <dbReference type="SAM" id="SignalP"/>
    </source>
</evidence>
<feature type="chain" id="PRO_5027002764" evidence="2">
    <location>
        <begin position="26"/>
        <end position="413"/>
    </location>
</feature>
<name>A0A6L2ZQD7_9ENTR</name>